<comment type="caution">
    <text evidence="2">The sequence shown here is derived from an EMBL/GenBank/DDBJ whole genome shotgun (WGS) entry which is preliminary data.</text>
</comment>
<name>A0AAU9M1H8_9ASTR</name>
<dbReference type="AlphaFoldDB" id="A0AAU9M1H8"/>
<gene>
    <name evidence="2" type="ORF">LVIROSA_LOCUS9077</name>
</gene>
<proteinExistence type="predicted"/>
<evidence type="ECO:0000256" key="1">
    <source>
        <dbReference type="SAM" id="MobiDB-lite"/>
    </source>
</evidence>
<dbReference type="EMBL" id="CAKMRJ010001112">
    <property type="protein sequence ID" value="CAH1421689.1"/>
    <property type="molecule type" value="Genomic_DNA"/>
</dbReference>
<keyword evidence="3" id="KW-1185">Reference proteome</keyword>
<evidence type="ECO:0000313" key="2">
    <source>
        <dbReference type="EMBL" id="CAH1421689.1"/>
    </source>
</evidence>
<feature type="compositionally biased region" description="Pro residues" evidence="1">
    <location>
        <begin position="165"/>
        <end position="176"/>
    </location>
</feature>
<feature type="region of interest" description="Disordered" evidence="1">
    <location>
        <begin position="110"/>
        <end position="183"/>
    </location>
</feature>
<reference evidence="2 3" key="1">
    <citation type="submission" date="2022-01" db="EMBL/GenBank/DDBJ databases">
        <authorList>
            <person name="Xiong W."/>
            <person name="Schranz E."/>
        </authorList>
    </citation>
    <scope>NUCLEOTIDE SEQUENCE [LARGE SCALE GENOMIC DNA]</scope>
</reference>
<dbReference type="Proteomes" id="UP001157418">
    <property type="component" value="Unassembled WGS sequence"/>
</dbReference>
<sequence>MMVPEIVIMKLKKLKSNLKSSGVVMKEKLRTRTIKEPSTTATPIPNTFEADHNSEETDYEFFGIEYLTFHVSPQKDATVESNIKETINPYVTIHASNVDTNSDSGEPISTFLPETTNVTPPKGSISKSKMEEGRSSNIIVNLSNKESNVTMDEDTSISAPDNSTVPPPPSSPPPTSTIPSTKNIVVSPAFFRYHK</sequence>
<protein>
    <submittedName>
        <fullName evidence="2">Uncharacterized protein</fullName>
    </submittedName>
</protein>
<feature type="compositionally biased region" description="Polar residues" evidence="1">
    <location>
        <begin position="135"/>
        <end position="162"/>
    </location>
</feature>
<evidence type="ECO:0000313" key="3">
    <source>
        <dbReference type="Proteomes" id="UP001157418"/>
    </source>
</evidence>
<accession>A0AAU9M1H8</accession>
<organism evidence="2 3">
    <name type="scientific">Lactuca virosa</name>
    <dbReference type="NCBI Taxonomy" id="75947"/>
    <lineage>
        <taxon>Eukaryota</taxon>
        <taxon>Viridiplantae</taxon>
        <taxon>Streptophyta</taxon>
        <taxon>Embryophyta</taxon>
        <taxon>Tracheophyta</taxon>
        <taxon>Spermatophyta</taxon>
        <taxon>Magnoliopsida</taxon>
        <taxon>eudicotyledons</taxon>
        <taxon>Gunneridae</taxon>
        <taxon>Pentapetalae</taxon>
        <taxon>asterids</taxon>
        <taxon>campanulids</taxon>
        <taxon>Asterales</taxon>
        <taxon>Asteraceae</taxon>
        <taxon>Cichorioideae</taxon>
        <taxon>Cichorieae</taxon>
        <taxon>Lactucinae</taxon>
        <taxon>Lactuca</taxon>
    </lineage>
</organism>